<dbReference type="GO" id="GO:0005737">
    <property type="term" value="C:cytoplasm"/>
    <property type="evidence" value="ECO:0007669"/>
    <property type="project" value="UniProtKB-SubCell"/>
</dbReference>
<dbReference type="EMBL" id="JBJKFK010000899">
    <property type="protein sequence ID" value="KAL3314823.1"/>
    <property type="molecule type" value="Genomic_DNA"/>
</dbReference>
<reference evidence="7 8" key="1">
    <citation type="submission" date="2024-11" db="EMBL/GenBank/DDBJ databases">
        <title>Adaptive evolution of stress response genes in parasites aligns with host niche diversity.</title>
        <authorList>
            <person name="Hahn C."/>
            <person name="Resl P."/>
        </authorList>
    </citation>
    <scope>NUCLEOTIDE SEQUENCE [LARGE SCALE GENOMIC DNA]</scope>
    <source>
        <strain evidence="7">EGGRZ-B1_66</strain>
        <tissue evidence="7">Body</tissue>
    </source>
</reference>
<feature type="domain" description="Ig-like" evidence="6">
    <location>
        <begin position="801"/>
        <end position="890"/>
    </location>
</feature>
<dbReference type="SUPFAM" id="SSF48726">
    <property type="entry name" value="Immunoglobulin"/>
    <property type="match status" value="7"/>
</dbReference>
<name>A0ABD2Q5W2_9PLAT</name>
<evidence type="ECO:0000256" key="2">
    <source>
        <dbReference type="ARBA" id="ARBA00022490"/>
    </source>
</evidence>
<gene>
    <name evidence="7" type="ORF">Ciccas_006550</name>
</gene>
<feature type="domain" description="Ig-like" evidence="6">
    <location>
        <begin position="170"/>
        <end position="247"/>
    </location>
</feature>
<comment type="subcellular location">
    <subcellularLocation>
        <location evidence="1">Cytoplasm</location>
    </subcellularLocation>
</comment>
<dbReference type="InterPro" id="IPR007110">
    <property type="entry name" value="Ig-like_dom"/>
</dbReference>
<evidence type="ECO:0000313" key="7">
    <source>
        <dbReference type="EMBL" id="KAL3314823.1"/>
    </source>
</evidence>
<dbReference type="CDD" id="cd00096">
    <property type="entry name" value="Ig"/>
    <property type="match status" value="1"/>
</dbReference>
<dbReference type="InterPro" id="IPR003598">
    <property type="entry name" value="Ig_sub2"/>
</dbReference>
<evidence type="ECO:0000313" key="8">
    <source>
        <dbReference type="Proteomes" id="UP001626550"/>
    </source>
</evidence>
<sequence>MQHRQKRTGQEPQDSGYPKHAKHTQDEYMMFGTRQSRATRATSVPSTQSSQIMFRPRIQTSVPRFGGVPTHGQAPIFVEGLHNSAPREGNFVKLQCKVIGEPMPLVSWFKDNCPLPRSNAYRIEQMGETHYVIFYDIFIEDSGEYVCFAENPLGTAQTSCRMDVELPILEGDQLTLECHFTGAPIPHISWYRNGQFLQSTPDFQIVQEGEIGRLKIHEAFQEDCGVYQAIATNPLGSAQTGTVLKVGPSEFRVGYSRTRNTVVSPLSHRVENAPEFVRVFKDTYIDSDGVEYVRFDCTVTGTPEPLVTWYFDGQKIPFENPRFEQVQGVMPGEHSLVIYQPGPDTLGLYEAIAENTFGRVTCSALLGPRTISPSISPAHSHMSLTQYTRTTSLPRHYTSRHVVYTPPMTPMPSRPSRYSSYARMQPMYLQRTFVREASAPPIRRYLSSKTLASTTSRRRHSPVQVNFRLTPQMSRSEYVSSPAPSSRRNSYSHLESMERYRLMESIPKYRSHYEHTLTSQAKLIPGYTSQEEHEHAMHIVPMISQFQTTLERSVPSRPDLVAGYSSEEEIEQRMHVVPMVRQYTSSMEREVASRPRTRPAYETRLDRARPISVTPMVREFRSEFTREMSARPDLVSVYHSEQEFETRMDVVPMVRQHKQEIVHDVFARPDTMPAFESSARFINERHFEMSNFKPIDIVVDMPAPPQFIEPLKNIMTSEGSQVVIDGLVTGKPEPKISWYRHGRELQESPDFQLEYRDKRVKLTISEALADDVGPYTCTAENVAGSAESTAYLQLKMQLVPPKFEIGLHSESIVQGQTINMVVKVSGHPPPTVTWTRNGNEIISSPDFILESYGDGIYALTIPDVSLYNTGRFSIIAENEAGEAITTGIISVVDRHHMEPLYETKRSESHVAVRSNLPRPPVPEGPVFTHCLHRDAHCIAGDQVVLSVEATGNPLPHLSWYRNGVPILDGPDCYQRQMGPPLRNPTDLQPSPVAMSGELIIEAILPDDRGEYLCVAENPYGKAETSCVFQISPQTVLVEVPLEKGRRPIILKAPVTEVTIEERSSLILEALVDGDPKPAVSWFRSGKEILPDSRHHINYQPNSGTVQFIIEPTDFHDTGDYRMVASNSLGQATHDMHIDIIVAP</sequence>
<feature type="domain" description="Ig-like" evidence="6">
    <location>
        <begin position="705"/>
        <end position="793"/>
    </location>
</feature>
<dbReference type="GO" id="GO:0060298">
    <property type="term" value="P:positive regulation of sarcomere organization"/>
    <property type="evidence" value="ECO:0007669"/>
    <property type="project" value="UniProtKB-ARBA"/>
</dbReference>
<dbReference type="AlphaFoldDB" id="A0ABD2Q5W2"/>
<dbReference type="PANTHER" id="PTHR47633">
    <property type="entry name" value="IMMUNOGLOBULIN"/>
    <property type="match status" value="1"/>
</dbReference>
<feature type="region of interest" description="Disordered" evidence="5">
    <location>
        <begin position="1"/>
        <end position="21"/>
    </location>
</feature>
<feature type="domain" description="Ig-like" evidence="6">
    <location>
        <begin position="75"/>
        <end position="165"/>
    </location>
</feature>
<evidence type="ECO:0000256" key="4">
    <source>
        <dbReference type="ARBA" id="ARBA00023319"/>
    </source>
</evidence>
<dbReference type="Pfam" id="PF07679">
    <property type="entry name" value="I-set"/>
    <property type="match status" value="7"/>
</dbReference>
<feature type="domain" description="Ig-like" evidence="6">
    <location>
        <begin position="274"/>
        <end position="372"/>
    </location>
</feature>
<feature type="domain" description="Ig-like" evidence="6">
    <location>
        <begin position="1047"/>
        <end position="1138"/>
    </location>
</feature>
<proteinExistence type="predicted"/>
<organism evidence="7 8">
    <name type="scientific">Cichlidogyrus casuarinus</name>
    <dbReference type="NCBI Taxonomy" id="1844966"/>
    <lineage>
        <taxon>Eukaryota</taxon>
        <taxon>Metazoa</taxon>
        <taxon>Spiralia</taxon>
        <taxon>Lophotrochozoa</taxon>
        <taxon>Platyhelminthes</taxon>
        <taxon>Monogenea</taxon>
        <taxon>Monopisthocotylea</taxon>
        <taxon>Dactylogyridea</taxon>
        <taxon>Ancyrocephalidae</taxon>
        <taxon>Cichlidogyrus</taxon>
    </lineage>
</organism>
<dbReference type="GO" id="GO:0045989">
    <property type="term" value="P:positive regulation of striated muscle contraction"/>
    <property type="evidence" value="ECO:0007669"/>
    <property type="project" value="UniProtKB-ARBA"/>
</dbReference>
<dbReference type="InterPro" id="IPR013783">
    <property type="entry name" value="Ig-like_fold"/>
</dbReference>
<protein>
    <recommendedName>
        <fullName evidence="6">Ig-like domain-containing protein</fullName>
    </recommendedName>
</protein>
<comment type="caution">
    <text evidence="7">The sequence shown here is derived from an EMBL/GenBank/DDBJ whole genome shotgun (WGS) entry which is preliminary data.</text>
</comment>
<dbReference type="FunFam" id="2.60.40.10:FF:000032">
    <property type="entry name" value="palladin isoform X1"/>
    <property type="match status" value="1"/>
</dbReference>
<evidence type="ECO:0000256" key="1">
    <source>
        <dbReference type="ARBA" id="ARBA00004496"/>
    </source>
</evidence>
<feature type="domain" description="Ig-like" evidence="6">
    <location>
        <begin position="919"/>
        <end position="1031"/>
    </location>
</feature>
<evidence type="ECO:0000259" key="6">
    <source>
        <dbReference type="PROSITE" id="PS50835"/>
    </source>
</evidence>
<dbReference type="FunFam" id="2.60.40.10:FF:000107">
    <property type="entry name" value="Myosin, light chain kinase a"/>
    <property type="match status" value="2"/>
</dbReference>
<dbReference type="InterPro" id="IPR003599">
    <property type="entry name" value="Ig_sub"/>
</dbReference>
<dbReference type="InterPro" id="IPR013098">
    <property type="entry name" value="Ig_I-set"/>
</dbReference>
<dbReference type="SMART" id="SM00408">
    <property type="entry name" value="IGc2"/>
    <property type="match status" value="7"/>
</dbReference>
<dbReference type="FunFam" id="2.60.40.10:FF:000425">
    <property type="entry name" value="Myosin light chain kinase"/>
    <property type="match status" value="2"/>
</dbReference>
<dbReference type="PANTHER" id="PTHR47633:SF4">
    <property type="entry name" value="MYOPALLADIN ISOFORM X1"/>
    <property type="match status" value="1"/>
</dbReference>
<dbReference type="Gene3D" id="2.60.40.10">
    <property type="entry name" value="Immunoglobulins"/>
    <property type="match status" value="7"/>
</dbReference>
<accession>A0ABD2Q5W2</accession>
<keyword evidence="2" id="KW-0963">Cytoplasm</keyword>
<evidence type="ECO:0000256" key="3">
    <source>
        <dbReference type="ARBA" id="ARBA00023157"/>
    </source>
</evidence>
<dbReference type="PROSITE" id="PS50835">
    <property type="entry name" value="IG_LIKE"/>
    <property type="match status" value="7"/>
</dbReference>
<dbReference type="InterPro" id="IPR036179">
    <property type="entry name" value="Ig-like_dom_sf"/>
</dbReference>
<keyword evidence="8" id="KW-1185">Reference proteome</keyword>
<keyword evidence="3" id="KW-1015">Disulfide bond</keyword>
<dbReference type="SMART" id="SM00409">
    <property type="entry name" value="IG"/>
    <property type="match status" value="6"/>
</dbReference>
<evidence type="ECO:0000256" key="5">
    <source>
        <dbReference type="SAM" id="MobiDB-lite"/>
    </source>
</evidence>
<dbReference type="Proteomes" id="UP001626550">
    <property type="component" value="Unassembled WGS sequence"/>
</dbReference>
<keyword evidence="4" id="KW-0393">Immunoglobulin domain</keyword>